<dbReference type="AlphaFoldDB" id="A0AA88XZN5"/>
<evidence type="ECO:0000313" key="3">
    <source>
        <dbReference type="Proteomes" id="UP001186944"/>
    </source>
</evidence>
<dbReference type="Proteomes" id="UP001186944">
    <property type="component" value="Unassembled WGS sequence"/>
</dbReference>
<protein>
    <submittedName>
        <fullName evidence="2">Uncharacterized protein</fullName>
    </submittedName>
</protein>
<proteinExistence type="predicted"/>
<name>A0AA88XZN5_PINIB</name>
<keyword evidence="1" id="KW-1133">Transmembrane helix</keyword>
<keyword evidence="1" id="KW-0812">Transmembrane</keyword>
<evidence type="ECO:0000256" key="1">
    <source>
        <dbReference type="SAM" id="Phobius"/>
    </source>
</evidence>
<reference evidence="2" key="1">
    <citation type="submission" date="2019-08" db="EMBL/GenBank/DDBJ databases">
        <title>The improved chromosome-level genome for the pearl oyster Pinctada fucata martensii using PacBio sequencing and Hi-C.</title>
        <authorList>
            <person name="Zheng Z."/>
        </authorList>
    </citation>
    <scope>NUCLEOTIDE SEQUENCE</scope>
    <source>
        <strain evidence="2">ZZ-2019</strain>
        <tissue evidence="2">Adductor muscle</tissue>
    </source>
</reference>
<gene>
    <name evidence="2" type="ORF">FSP39_007517</name>
</gene>
<keyword evidence="3" id="KW-1185">Reference proteome</keyword>
<comment type="caution">
    <text evidence="2">The sequence shown here is derived from an EMBL/GenBank/DDBJ whole genome shotgun (WGS) entry which is preliminary data.</text>
</comment>
<sequence>MQSVISSTRHHHLDFWHSSTSRGNDKETIVSLRKDALSPVFYFSIVQLASGVLAFVLGIAVTVLGAGSGRFPFTTGYGIWTGAVVVVGGIAGVLTTRCDVNYYFPPPSSLKQRAWAYLGFCVSGIVMSGISLGYSIVAASELSEAKNDPSSPYSHASQLHGLIIIVIILSVTMTITSLYGVVFVTRNRKLFGFFSSDEHDLFKHVSSLGNKVDTYHYRNKHSYGSSEAY</sequence>
<accession>A0AA88XZN5</accession>
<feature type="transmembrane region" description="Helical" evidence="1">
    <location>
        <begin position="115"/>
        <end position="139"/>
    </location>
</feature>
<keyword evidence="1" id="KW-0472">Membrane</keyword>
<feature type="transmembrane region" description="Helical" evidence="1">
    <location>
        <begin position="40"/>
        <end position="65"/>
    </location>
</feature>
<evidence type="ECO:0000313" key="2">
    <source>
        <dbReference type="EMBL" id="KAK3094888.1"/>
    </source>
</evidence>
<feature type="transmembrane region" description="Helical" evidence="1">
    <location>
        <begin position="159"/>
        <end position="184"/>
    </location>
</feature>
<dbReference type="EMBL" id="VSWD01000008">
    <property type="protein sequence ID" value="KAK3094888.1"/>
    <property type="molecule type" value="Genomic_DNA"/>
</dbReference>
<organism evidence="2 3">
    <name type="scientific">Pinctada imbricata</name>
    <name type="common">Atlantic pearl-oyster</name>
    <name type="synonym">Pinctada martensii</name>
    <dbReference type="NCBI Taxonomy" id="66713"/>
    <lineage>
        <taxon>Eukaryota</taxon>
        <taxon>Metazoa</taxon>
        <taxon>Spiralia</taxon>
        <taxon>Lophotrochozoa</taxon>
        <taxon>Mollusca</taxon>
        <taxon>Bivalvia</taxon>
        <taxon>Autobranchia</taxon>
        <taxon>Pteriomorphia</taxon>
        <taxon>Pterioida</taxon>
        <taxon>Pterioidea</taxon>
        <taxon>Pteriidae</taxon>
        <taxon>Pinctada</taxon>
    </lineage>
</organism>
<feature type="transmembrane region" description="Helical" evidence="1">
    <location>
        <begin position="77"/>
        <end position="94"/>
    </location>
</feature>